<dbReference type="Pfam" id="PF13432">
    <property type="entry name" value="TPR_16"/>
    <property type="match status" value="1"/>
</dbReference>
<keyword evidence="1" id="KW-0677">Repeat</keyword>
<evidence type="ECO:0000256" key="2">
    <source>
        <dbReference type="ARBA" id="ARBA00022803"/>
    </source>
</evidence>
<dbReference type="InterPro" id="IPR051685">
    <property type="entry name" value="Ycf3/AcsC/BcsC/TPR_MFPF"/>
</dbReference>
<dbReference type="RefSeq" id="WP_316787414.1">
    <property type="nucleotide sequence ID" value="NZ_CP053540.1"/>
</dbReference>
<evidence type="ECO:0000313" key="4">
    <source>
        <dbReference type="EMBL" id="WOB44316.1"/>
    </source>
</evidence>
<protein>
    <submittedName>
        <fullName evidence="4">Tetratricopeptide repeat protein</fullName>
    </submittedName>
</protein>
<dbReference type="Pfam" id="PF14559">
    <property type="entry name" value="TPR_19"/>
    <property type="match status" value="1"/>
</dbReference>
<dbReference type="EMBL" id="CP053540">
    <property type="protein sequence ID" value="WOB44316.1"/>
    <property type="molecule type" value="Genomic_DNA"/>
</dbReference>
<reference evidence="4" key="1">
    <citation type="submission" date="2020-05" db="EMBL/GenBank/DDBJ databases">
        <authorList>
            <person name="Zhu T."/>
            <person name="Keshari N."/>
            <person name="Lu X."/>
        </authorList>
    </citation>
    <scope>NUCLEOTIDE SEQUENCE</scope>
    <source>
        <strain evidence="4">NK1-22</strain>
    </source>
</reference>
<dbReference type="InterPro" id="IPR019734">
    <property type="entry name" value="TPR_rpt"/>
</dbReference>
<proteinExistence type="predicted"/>
<feature type="repeat" description="TPR" evidence="3">
    <location>
        <begin position="241"/>
        <end position="274"/>
    </location>
</feature>
<dbReference type="Pfam" id="PF00515">
    <property type="entry name" value="TPR_1"/>
    <property type="match status" value="2"/>
</dbReference>
<evidence type="ECO:0000256" key="3">
    <source>
        <dbReference type="PROSITE-ProRule" id="PRU00339"/>
    </source>
</evidence>
<feature type="repeat" description="TPR" evidence="3">
    <location>
        <begin position="347"/>
        <end position="380"/>
    </location>
</feature>
<dbReference type="KEGG" id="tog:HNI00_15075"/>
<gene>
    <name evidence="4" type="ORF">HNI00_15075</name>
</gene>
<dbReference type="PANTHER" id="PTHR44943:SF8">
    <property type="entry name" value="TPR REPEAT-CONTAINING PROTEIN MJ0263"/>
    <property type="match status" value="1"/>
</dbReference>
<dbReference type="Gene3D" id="1.25.40.10">
    <property type="entry name" value="Tetratricopeptide repeat domain"/>
    <property type="match status" value="5"/>
</dbReference>
<sequence>MSDALPQYSSAEDYYQAGLAALENGSTHQDAIALFQQAVELDPEHLDAWYALAKQQQETANYAEALAACDRILALNPDHSQAWACRAAALHDLQRFAEAIDSYERALAGFADLPDVELLDHCSLWANRGSLLAHLGRPEDAIASYDEAIALLEAEDDPENDQALGSYYGDKGNILFSLERYAEAIDTYNQAIFLEATAQENHNKAYVRLGREQELLDAYDQQLSEFPEADNSPNQYGETPDWIWRQKGDVLMQAERYEEALVAYQKAFELNPDWHDLAINDALGKLNYPEHEVFARLLENYERALGNYPDNAQLWYKRAMLLSTQPNQAEAALESYDRSLAIDPGDVGCWYNRALLLTKLQRLEDAVISYERALAIDPDNESCWHNQALLLEQLGRYEAALNSYDRLLDIYSRTEPPKAASWIRDKQTELLRRIERREEHS</sequence>
<dbReference type="AlphaFoldDB" id="A0AA96Y6C2"/>
<dbReference type="Pfam" id="PF13424">
    <property type="entry name" value="TPR_12"/>
    <property type="match status" value="1"/>
</dbReference>
<dbReference type="PROSITE" id="PS50005">
    <property type="entry name" value="TPR"/>
    <property type="match status" value="3"/>
</dbReference>
<name>A0AA96Y6C2_9CYAN</name>
<dbReference type="SMART" id="SM00028">
    <property type="entry name" value="TPR"/>
    <property type="match status" value="9"/>
</dbReference>
<feature type="repeat" description="TPR" evidence="3">
    <location>
        <begin position="46"/>
        <end position="79"/>
    </location>
</feature>
<evidence type="ECO:0000256" key="1">
    <source>
        <dbReference type="ARBA" id="ARBA00022737"/>
    </source>
</evidence>
<organism evidence="4">
    <name type="scientific">Thermoleptolyngbya oregonensis NK1-22</name>
    <dbReference type="NCBI Taxonomy" id="2547457"/>
    <lineage>
        <taxon>Bacteria</taxon>
        <taxon>Bacillati</taxon>
        <taxon>Cyanobacteriota</taxon>
        <taxon>Cyanophyceae</taxon>
        <taxon>Oculatellales</taxon>
        <taxon>Oculatellaceae</taxon>
        <taxon>Thermoleptolyngbya</taxon>
    </lineage>
</organism>
<dbReference type="SUPFAM" id="SSF48439">
    <property type="entry name" value="Protein prenylyltransferase"/>
    <property type="match status" value="2"/>
</dbReference>
<accession>A0AA96Y6C2</accession>
<keyword evidence="2 3" id="KW-0802">TPR repeat</keyword>
<dbReference type="PANTHER" id="PTHR44943">
    <property type="entry name" value="CELLULOSE SYNTHASE OPERON PROTEIN C"/>
    <property type="match status" value="1"/>
</dbReference>
<dbReference type="InterPro" id="IPR011990">
    <property type="entry name" value="TPR-like_helical_dom_sf"/>
</dbReference>
<dbReference type="Pfam" id="PF13181">
    <property type="entry name" value="TPR_8"/>
    <property type="match status" value="1"/>
</dbReference>